<dbReference type="OMA" id="NILYFRM"/>
<sequence>MENSARHSVDIKSEDFVVLIALQNLQTFIMIGYTAVNKVHLNFDFSYLWALCVGTILFIYSLISFVIIRTFVFSKLDIGKYVLELLFCVSIIVTCSLSIIIDSFKIANMQLLFFSFALTGCAYYNLITLFFFSVSIGILIQYNLNIDGFDLDINSLFFTDLFSYILQIIGGNILYFRMYDLCYLIVLSKKNPCKYVVASKEVKQLEKQIFTSLLNSYMCIKPKTSSDLMCTNYFLNKENSSIIDGDMKVKPNRSITYLDKLNKKKTLLTSTYNNSGIYNNNNNSNINNIRSLSNFGGNKRTNSYVKKFKLSNTLSLKRNTYLNRNNNGFVYSIEKSNDSELKNCTNNPDIFKKYYSSQSGKQQKMRSFIERTDRRLRKSKRVVYPNRTTQICENTKNIYKSEKSKTLKRPSLDEKNDKNVLLNMEKIGKKHEQNNVFKDTYDDNISERTSNKDNHFLIPVKGNMADDNLNAKKSSLESCEKVDAVIDIAADRSFSQWESMDSDKRRKQKQKGKKSKNESKIKSKIIREGKIKSERKRKSECESEIEGDERNNQSEENSMNFLKREEEPQDANDQSSYRNTHSDNSYHNKSVRSQNSHNNQHIMHDNPSYLKENGERKYYRHLSDNSYSNNRSMDNFQSKGIMKPNINKHQLDKSKKGENATNKSFDVTKQICEEKELHKLNKVQAEHLTEKDVKTNIMNLFKTLFKEDKNKNRTIHAKNEIIDPDMYNCNVLTCNYSIVKNIFSADVKNNKKKNHVLSVQTEYTKAIERDRENGNEQELKKVQMEKNNPKKNKIQRNDHDQNCKYIRSNEGNCAHKNSTGKQNENYCESYHDCGSNDDSEKRDKHLELITHEGGADEFDDNSIRLKDKLIHKNMSLPEGREFYNTPHYNNESYEDEMTLNKSVVFSKTKSSLNISTNNCSSFYNSRSFYSSHYPYNRSSNSNNNNIGVKKSTTFSTNYSQKSANNELKNTNKSNQNNKYGRRSAIRQHEILDKIMELDISNQKRKNKKKNKKKESTSSTRKIYFTSKNRKKYTSFLLENPKIKQLLMYLPKFFGKIFRVLKKVFFDLKKKKILMQNATWKNKIFIPERDSLGLFKNTSFEKWYVSWMDEFNKNIISKTYYIHIYLIIYIITLDFITAYKLHSNQMIISPLRHLSYFTYFFLKSLLNILIYIFYIMLTFKIKKYNCYDIRKYYFSTLFLCIAKLFISSLDIYVAITSLDYFTSPYYIYIYIHMLIIQTSILLIVRYPTQYLLFFMYVVCFTSLYWGFSIHKSFMEFIFIIACTSITIVYSYILSSRTLEINRRILFSKYELPYLLYLKEIVYCLNKSQSKKHM</sequence>
<dbReference type="GeneID" id="39868171"/>
<feature type="compositionally biased region" description="Polar residues" evidence="1">
    <location>
        <begin position="587"/>
        <end position="601"/>
    </location>
</feature>
<keyword evidence="3" id="KW-1185">Reference proteome</keyword>
<dbReference type="EMBL" id="LT594629">
    <property type="protein sequence ID" value="SCN12064.1"/>
    <property type="molecule type" value="Genomic_DNA"/>
</dbReference>
<feature type="region of interest" description="Disordered" evidence="1">
    <location>
        <begin position="1001"/>
        <end position="1020"/>
    </location>
</feature>
<feature type="region of interest" description="Disordered" evidence="1">
    <location>
        <begin position="497"/>
        <end position="608"/>
    </location>
</feature>
<dbReference type="OrthoDB" id="365362at2759"/>
<feature type="compositionally biased region" description="Polar residues" evidence="1">
    <location>
        <begin position="957"/>
        <end position="978"/>
    </location>
</feature>
<evidence type="ECO:0000313" key="2">
    <source>
        <dbReference type="EMBL" id="SCN12064.1"/>
    </source>
</evidence>
<dbReference type="VEuPathDB" id="PlasmoDB:PmUG01_08018900"/>
<feature type="region of interest" description="Disordered" evidence="1">
    <location>
        <begin position="770"/>
        <end position="800"/>
    </location>
</feature>
<proteinExistence type="predicted"/>
<name>A0A1D3PAH6_PLAMA</name>
<evidence type="ECO:0000256" key="1">
    <source>
        <dbReference type="SAM" id="MobiDB-lite"/>
    </source>
</evidence>
<feature type="compositionally biased region" description="Basic residues" evidence="1">
    <location>
        <begin position="505"/>
        <end position="514"/>
    </location>
</feature>
<organism evidence="2 3">
    <name type="scientific">Plasmodium malariae</name>
    <dbReference type="NCBI Taxonomy" id="5858"/>
    <lineage>
        <taxon>Eukaryota</taxon>
        <taxon>Sar</taxon>
        <taxon>Alveolata</taxon>
        <taxon>Apicomplexa</taxon>
        <taxon>Aconoidasida</taxon>
        <taxon>Haemosporida</taxon>
        <taxon>Plasmodiidae</taxon>
        <taxon>Plasmodium</taxon>
        <taxon>Plasmodium (Plasmodium)</taxon>
    </lineage>
</organism>
<dbReference type="Proteomes" id="UP000219813">
    <property type="component" value="Chromosome 8"/>
</dbReference>
<feature type="compositionally biased region" description="Basic and acidic residues" evidence="1">
    <location>
        <begin position="770"/>
        <end position="788"/>
    </location>
</feature>
<dbReference type="KEGG" id="pmal:PMUG01_08018900"/>
<evidence type="ECO:0000313" key="3">
    <source>
        <dbReference type="Proteomes" id="UP000219813"/>
    </source>
</evidence>
<gene>
    <name evidence="2" type="primary">PmUG01_08018900</name>
    <name evidence="2" type="ORF">PMUG01_08018900</name>
</gene>
<feature type="compositionally biased region" description="Basic residues" evidence="1">
    <location>
        <begin position="1002"/>
        <end position="1012"/>
    </location>
</feature>
<reference evidence="2 3" key="1">
    <citation type="submission" date="2016-06" db="EMBL/GenBank/DDBJ databases">
        <authorList>
            <consortium name="Pathogen Informatics"/>
        </authorList>
    </citation>
    <scope>NUCLEOTIDE SEQUENCE [LARGE SCALE GENOMIC DNA]</scope>
</reference>
<feature type="region of interest" description="Disordered" evidence="1">
    <location>
        <begin position="621"/>
        <end position="640"/>
    </location>
</feature>
<accession>A0A1D3PAH6</accession>
<dbReference type="RefSeq" id="XP_028861035.1">
    <property type="nucleotide sequence ID" value="XM_029004336.1"/>
</dbReference>
<feature type="region of interest" description="Disordered" evidence="1">
    <location>
        <begin position="957"/>
        <end position="984"/>
    </location>
</feature>
<feature type="compositionally biased region" description="Basic and acidic residues" evidence="1">
    <location>
        <begin position="515"/>
        <end position="541"/>
    </location>
</feature>
<protein>
    <submittedName>
        <fullName evidence="2">Uncharacterized protein</fullName>
    </submittedName>
</protein>
<feature type="compositionally biased region" description="Polar residues" evidence="1">
    <location>
        <begin position="624"/>
        <end position="638"/>
    </location>
</feature>